<comment type="caution">
    <text evidence="2">The sequence shown here is derived from an EMBL/GenBank/DDBJ whole genome shotgun (WGS) entry which is preliminary data.</text>
</comment>
<sequence>MLADVNNPFNHLGKLLIMSFVNSLFTNSHIFSNGFISCEFLSLALLSIWCEELGRLLLLRHQKGRKGDSQNEAETGETSKMHQTMQKAGPQT</sequence>
<feature type="compositionally biased region" description="Polar residues" evidence="1">
    <location>
        <begin position="70"/>
        <end position="92"/>
    </location>
</feature>
<evidence type="ECO:0000313" key="3">
    <source>
        <dbReference type="Proteomes" id="UP001054837"/>
    </source>
</evidence>
<gene>
    <name evidence="2" type="ORF">CDAR_441601</name>
</gene>
<feature type="region of interest" description="Disordered" evidence="1">
    <location>
        <begin position="63"/>
        <end position="92"/>
    </location>
</feature>
<organism evidence="2 3">
    <name type="scientific">Caerostris darwini</name>
    <dbReference type="NCBI Taxonomy" id="1538125"/>
    <lineage>
        <taxon>Eukaryota</taxon>
        <taxon>Metazoa</taxon>
        <taxon>Ecdysozoa</taxon>
        <taxon>Arthropoda</taxon>
        <taxon>Chelicerata</taxon>
        <taxon>Arachnida</taxon>
        <taxon>Araneae</taxon>
        <taxon>Araneomorphae</taxon>
        <taxon>Entelegynae</taxon>
        <taxon>Araneoidea</taxon>
        <taxon>Araneidae</taxon>
        <taxon>Caerostris</taxon>
    </lineage>
</organism>
<dbReference type="EMBL" id="BPLQ01004890">
    <property type="protein sequence ID" value="GIY11269.1"/>
    <property type="molecule type" value="Genomic_DNA"/>
</dbReference>
<evidence type="ECO:0000256" key="1">
    <source>
        <dbReference type="SAM" id="MobiDB-lite"/>
    </source>
</evidence>
<dbReference type="Proteomes" id="UP001054837">
    <property type="component" value="Unassembled WGS sequence"/>
</dbReference>
<evidence type="ECO:0000313" key="2">
    <source>
        <dbReference type="EMBL" id="GIY11269.1"/>
    </source>
</evidence>
<dbReference type="AlphaFoldDB" id="A0AAV4QPP1"/>
<accession>A0AAV4QPP1</accession>
<protein>
    <submittedName>
        <fullName evidence="2">Uncharacterized protein</fullName>
    </submittedName>
</protein>
<reference evidence="2 3" key="1">
    <citation type="submission" date="2021-06" db="EMBL/GenBank/DDBJ databases">
        <title>Caerostris darwini draft genome.</title>
        <authorList>
            <person name="Kono N."/>
            <person name="Arakawa K."/>
        </authorList>
    </citation>
    <scope>NUCLEOTIDE SEQUENCE [LARGE SCALE GENOMIC DNA]</scope>
</reference>
<name>A0AAV4QPP1_9ARAC</name>
<keyword evidence="3" id="KW-1185">Reference proteome</keyword>
<proteinExistence type="predicted"/>